<dbReference type="InterPro" id="IPR009081">
    <property type="entry name" value="PP-bd_ACP"/>
</dbReference>
<dbReference type="PANTHER" id="PTHR45527">
    <property type="entry name" value="NONRIBOSOMAL PEPTIDE SYNTHETASE"/>
    <property type="match status" value="1"/>
</dbReference>
<dbReference type="SUPFAM" id="SSF52777">
    <property type="entry name" value="CoA-dependent acyltransferases"/>
    <property type="match status" value="2"/>
</dbReference>
<accession>A0A4R6VPS9</accession>
<dbReference type="EMBL" id="SNYO01000001">
    <property type="protein sequence ID" value="TDQ65331.1"/>
    <property type="molecule type" value="Genomic_DNA"/>
</dbReference>
<feature type="region of interest" description="Disordered" evidence="4">
    <location>
        <begin position="202"/>
        <end position="231"/>
    </location>
</feature>
<dbReference type="GO" id="GO:0043041">
    <property type="term" value="P:amino acid activation for nonribosomal peptide biosynthetic process"/>
    <property type="evidence" value="ECO:0007669"/>
    <property type="project" value="TreeGrafter"/>
</dbReference>
<dbReference type="FunFam" id="1.10.1200.10:FF:000016">
    <property type="entry name" value="Non-ribosomal peptide synthase"/>
    <property type="match status" value="1"/>
</dbReference>
<dbReference type="GO" id="GO:0031177">
    <property type="term" value="F:phosphopantetheine binding"/>
    <property type="evidence" value="ECO:0007669"/>
    <property type="project" value="InterPro"/>
</dbReference>
<evidence type="ECO:0000313" key="6">
    <source>
        <dbReference type="EMBL" id="TDQ65331.1"/>
    </source>
</evidence>
<dbReference type="InterPro" id="IPR029058">
    <property type="entry name" value="AB_hydrolase_fold"/>
</dbReference>
<dbReference type="GO" id="GO:0047527">
    <property type="term" value="F:2,3-dihydroxybenzoate-serine ligase activity"/>
    <property type="evidence" value="ECO:0007669"/>
    <property type="project" value="TreeGrafter"/>
</dbReference>
<dbReference type="PROSITE" id="PS50075">
    <property type="entry name" value="CARRIER"/>
    <property type="match status" value="1"/>
</dbReference>
<evidence type="ECO:0000313" key="7">
    <source>
        <dbReference type="Proteomes" id="UP000295705"/>
    </source>
</evidence>
<evidence type="ECO:0000256" key="1">
    <source>
        <dbReference type="ARBA" id="ARBA00001957"/>
    </source>
</evidence>
<dbReference type="Gene3D" id="3.40.50.1820">
    <property type="entry name" value="alpha/beta hydrolase"/>
    <property type="match status" value="1"/>
</dbReference>
<dbReference type="AlphaFoldDB" id="A0A4R6VPS9"/>
<dbReference type="InterPro" id="IPR023213">
    <property type="entry name" value="CAT-like_dom_sf"/>
</dbReference>
<name>A0A4R6VPS9_9PSEU</name>
<feature type="compositionally biased region" description="Low complexity" evidence="4">
    <location>
        <begin position="212"/>
        <end position="221"/>
    </location>
</feature>
<dbReference type="GO" id="GO:0072330">
    <property type="term" value="P:monocarboxylic acid biosynthetic process"/>
    <property type="evidence" value="ECO:0007669"/>
    <property type="project" value="UniProtKB-ARBA"/>
</dbReference>
<dbReference type="SUPFAM" id="SSF56801">
    <property type="entry name" value="Acetyl-CoA synthetase-like"/>
    <property type="match status" value="2"/>
</dbReference>
<dbReference type="PANTHER" id="PTHR45527:SF1">
    <property type="entry name" value="FATTY ACID SYNTHASE"/>
    <property type="match status" value="1"/>
</dbReference>
<dbReference type="Proteomes" id="UP000295705">
    <property type="component" value="Unassembled WGS sequence"/>
</dbReference>
<evidence type="ECO:0000256" key="3">
    <source>
        <dbReference type="ARBA" id="ARBA00022553"/>
    </source>
</evidence>
<dbReference type="Pfam" id="PF00550">
    <property type="entry name" value="PP-binding"/>
    <property type="match status" value="1"/>
</dbReference>
<dbReference type="Gene3D" id="3.40.50.12780">
    <property type="entry name" value="N-terminal domain of ligase-like"/>
    <property type="match status" value="1"/>
</dbReference>
<keyword evidence="2" id="KW-0596">Phosphopantetheine</keyword>
<feature type="domain" description="Carrier" evidence="5">
    <location>
        <begin position="781"/>
        <end position="856"/>
    </location>
</feature>
<dbReference type="GO" id="GO:0009239">
    <property type="term" value="P:enterobactin biosynthetic process"/>
    <property type="evidence" value="ECO:0007669"/>
    <property type="project" value="TreeGrafter"/>
</dbReference>
<comment type="caution">
    <text evidence="6">The sequence shown here is derived from an EMBL/GenBank/DDBJ whole genome shotgun (WGS) entry which is preliminary data.</text>
</comment>
<dbReference type="RefSeq" id="WP_166659690.1">
    <property type="nucleotide sequence ID" value="NZ_BAABHR010000023.1"/>
</dbReference>
<dbReference type="Gene3D" id="3.40.50.980">
    <property type="match status" value="1"/>
</dbReference>
<dbReference type="InterPro" id="IPR036736">
    <property type="entry name" value="ACP-like_sf"/>
</dbReference>
<dbReference type="InterPro" id="IPR045851">
    <property type="entry name" value="AMP-bd_C_sf"/>
</dbReference>
<dbReference type="GO" id="GO:0005829">
    <property type="term" value="C:cytosol"/>
    <property type="evidence" value="ECO:0007669"/>
    <property type="project" value="TreeGrafter"/>
</dbReference>
<proteinExistence type="predicted"/>
<dbReference type="GO" id="GO:0008610">
    <property type="term" value="P:lipid biosynthetic process"/>
    <property type="evidence" value="ECO:0007669"/>
    <property type="project" value="UniProtKB-ARBA"/>
</dbReference>
<comment type="cofactor">
    <cofactor evidence="1">
        <name>pantetheine 4'-phosphate</name>
        <dbReference type="ChEBI" id="CHEBI:47942"/>
    </cofactor>
</comment>
<dbReference type="Pfam" id="PF00668">
    <property type="entry name" value="Condensation"/>
    <property type="match status" value="1"/>
</dbReference>
<dbReference type="GO" id="GO:0009366">
    <property type="term" value="C:enterobactin synthetase complex"/>
    <property type="evidence" value="ECO:0007669"/>
    <property type="project" value="TreeGrafter"/>
</dbReference>
<evidence type="ECO:0000256" key="4">
    <source>
        <dbReference type="SAM" id="MobiDB-lite"/>
    </source>
</evidence>
<keyword evidence="7" id="KW-1185">Reference proteome</keyword>
<dbReference type="InterPro" id="IPR001242">
    <property type="entry name" value="Condensation_dom"/>
</dbReference>
<protein>
    <submittedName>
        <fullName evidence="6">AMP-binding enzyme</fullName>
    </submittedName>
</protein>
<dbReference type="Gene3D" id="3.30.559.30">
    <property type="entry name" value="Nonribosomal peptide synthetase, condensation domain"/>
    <property type="match status" value="1"/>
</dbReference>
<dbReference type="InterPro" id="IPR020806">
    <property type="entry name" value="PKS_PP-bd"/>
</dbReference>
<dbReference type="Pfam" id="PF00501">
    <property type="entry name" value="AMP-binding"/>
    <property type="match status" value="1"/>
</dbReference>
<dbReference type="InterPro" id="IPR000873">
    <property type="entry name" value="AMP-dep_synth/lig_dom"/>
</dbReference>
<dbReference type="InterPro" id="IPR042099">
    <property type="entry name" value="ANL_N_sf"/>
</dbReference>
<keyword evidence="3" id="KW-0597">Phosphoprotein</keyword>
<gene>
    <name evidence="6" type="ORF">EV188_101581</name>
</gene>
<dbReference type="Gene3D" id="3.30.300.30">
    <property type="match status" value="1"/>
</dbReference>
<evidence type="ECO:0000259" key="5">
    <source>
        <dbReference type="PROSITE" id="PS50075"/>
    </source>
</evidence>
<dbReference type="SUPFAM" id="SSF47336">
    <property type="entry name" value="ACP-like"/>
    <property type="match status" value="1"/>
</dbReference>
<evidence type="ECO:0000256" key="2">
    <source>
        <dbReference type="ARBA" id="ARBA00022450"/>
    </source>
</evidence>
<sequence length="871" mass="90737">MTRHQPALPLTGAQEGIWFAHHLDPANPIYTTGARVDIDGPLAGDVLAAAIHETVEETEALHVRFVVRDGQPRQVPLGPDERSPWAVARVDLRAEPDPEAAAQAWIEDALAAPSDLHEGPRFSQALLRLGEEHHVWFHRYHQVVMDAYGFSLIARRVATIYGARLAFDTVPPTRAGSLAELVAADGEARRLAGEADRDFWTERFPGPPEPATLAGTTARVTGTRRRRSSTLPPEVVVRMEAAADRAKGHWPEMVLAAVALYLHRLSDAPDVVLGVPMMGRLGRPGAPAARTPGMLVNIVPLRVAPRPTTTVRGLVADVVAELAAVRAHQHHRFEDLRRDLRLDAAEGPRGEAALVGPWVNVRPAELLRFGARTTGVARPVSGGPVHDLAVHVQRLPDGGLALDVDANPATYDVAALESHHAHLDALLRTLTAAPPDRLVAAVPLLDADERAAAVAAGRGTAPATGDLTTLLGPADGLAGRLRDAGAGPGTVVAVALPPGPELDRAARAVLQAGASVLPVDVDAPAARLAPLLAETAPVLGVAATPDALPGVRTIAVDGVAADAGEVLAVDDAHPALVLPVPAGRRRPVGLVLSRAAARARLADGGTLWSAAPPRGSTTRVLDRALQDVPDGAAGELYVGGAGLADGYLGQPALTATRFVADPAGAPGARMVRTGERVRRDGTPVGRLDGLLTVGGQVVEPGEVGAALEGLDGVAQAVVSVREGQLVAHVVGQVPDDLRARVAAVLPAALVPSAVVVVDDFPRTADGRVDTARLPAPAARTEPEDRTQERLCAVVAEVLGLESVGPDDDFFALGGHSLLAMRLMSRVGEELGVTPTVRDVFDAPTPAALADLLGTRLTPTRVLRGDEAVPAP</sequence>
<organism evidence="6 7">
    <name type="scientific">Actinomycetospora succinea</name>
    <dbReference type="NCBI Taxonomy" id="663603"/>
    <lineage>
        <taxon>Bacteria</taxon>
        <taxon>Bacillati</taxon>
        <taxon>Actinomycetota</taxon>
        <taxon>Actinomycetes</taxon>
        <taxon>Pseudonocardiales</taxon>
        <taxon>Pseudonocardiaceae</taxon>
        <taxon>Actinomycetospora</taxon>
    </lineage>
</organism>
<dbReference type="Gene3D" id="3.30.559.10">
    <property type="entry name" value="Chloramphenicol acetyltransferase-like domain"/>
    <property type="match status" value="1"/>
</dbReference>
<dbReference type="SMART" id="SM00823">
    <property type="entry name" value="PKS_PP"/>
    <property type="match status" value="1"/>
</dbReference>
<reference evidence="6 7" key="1">
    <citation type="submission" date="2019-03" db="EMBL/GenBank/DDBJ databases">
        <title>Genomic Encyclopedia of Type Strains, Phase IV (KMG-IV): sequencing the most valuable type-strain genomes for metagenomic binning, comparative biology and taxonomic classification.</title>
        <authorList>
            <person name="Goeker M."/>
        </authorList>
    </citation>
    <scope>NUCLEOTIDE SEQUENCE [LARGE SCALE GENOMIC DNA]</scope>
    <source>
        <strain evidence="6 7">DSM 45775</strain>
    </source>
</reference>